<dbReference type="InterPro" id="IPR051268">
    <property type="entry name" value="Type-I_R_enzyme_R_subunit"/>
</dbReference>
<protein>
    <recommendedName>
        <fullName evidence="11">Type I restriction enzyme endonuclease subunit</fullName>
        <shortName evidence="11">R protein</shortName>
        <ecNumber evidence="11">3.1.21.3</ecNumber>
    </recommendedName>
</protein>
<keyword evidence="14" id="KW-1185">Reference proteome</keyword>
<comment type="similarity">
    <text evidence="2 11">Belongs to the HsdR family.</text>
</comment>
<dbReference type="Gene3D" id="3.40.50.300">
    <property type="entry name" value="P-loop containing nucleotide triphosphate hydrolases"/>
    <property type="match status" value="2"/>
</dbReference>
<dbReference type="GO" id="GO:0009307">
    <property type="term" value="P:DNA restriction-modification system"/>
    <property type="evidence" value="ECO:0007669"/>
    <property type="project" value="UniProtKB-KW"/>
</dbReference>
<keyword evidence="5 11" id="KW-0547">Nucleotide-binding</keyword>
<evidence type="ECO:0000259" key="12">
    <source>
        <dbReference type="PROSITE" id="PS51192"/>
    </source>
</evidence>
<name>A0A1H1V6D6_9CORY</name>
<comment type="function">
    <text evidence="11">Subunit R is required for both nuclease and ATPase activities, but not for modification.</text>
</comment>
<dbReference type="Pfam" id="PF22679">
    <property type="entry name" value="T1R_D3-like"/>
    <property type="match status" value="1"/>
</dbReference>
<dbReference type="GO" id="GO:0009035">
    <property type="term" value="F:type I site-specific deoxyribonuclease activity"/>
    <property type="evidence" value="ECO:0007669"/>
    <property type="project" value="UniProtKB-EC"/>
</dbReference>
<dbReference type="InterPro" id="IPR040980">
    <property type="entry name" value="SWI2_SNF2"/>
</dbReference>
<dbReference type="Proteomes" id="UP000182237">
    <property type="component" value="Chromosome I"/>
</dbReference>
<evidence type="ECO:0000313" key="14">
    <source>
        <dbReference type="Proteomes" id="UP000182237"/>
    </source>
</evidence>
<dbReference type="RefSeq" id="WP_019194814.1">
    <property type="nucleotide sequence ID" value="NZ_LT629765.1"/>
</dbReference>
<dbReference type="AlphaFoldDB" id="A0A1H1V6D6"/>
<dbReference type="InterPro" id="IPR004473">
    <property type="entry name" value="Restrct_endonuc_typeI_HsdR"/>
</dbReference>
<evidence type="ECO:0000313" key="13">
    <source>
        <dbReference type="EMBL" id="SDS80255.1"/>
    </source>
</evidence>
<evidence type="ECO:0000256" key="9">
    <source>
        <dbReference type="ARBA" id="ARBA00022840"/>
    </source>
</evidence>
<dbReference type="EC" id="3.1.21.3" evidence="11"/>
<accession>A0A1H1V6D6</accession>
<evidence type="ECO:0000256" key="1">
    <source>
        <dbReference type="ARBA" id="ARBA00000851"/>
    </source>
</evidence>
<sequence>MVYSEAAFEVDALDLLGDLEWKPVNGKELAPGSGERDSWREIVLRGRLLNALRNLNPDVPDEYLQQAMAEVVTAQSQSAIAENRRLHEILVEGYRGIEYYDPNGKRQNPTITFFSRDPSKNDYIAANQITIRNLDKERRFDVVLYVNGMPLAIIELKQSGSTATVENAFNQLRTYVEEFPMAFRFANIVVASDGIDAIYGTPFTPREHMSTWRVDDDGEPFEQGPLVIVDGEQMTEFDMLMWGLFNVERFGQIFVDFTAFDEIDGELRMRVAKPHQYFAVTKAAGRTIQAARSDKKAGVVWHTTGSGKSMEMEMYTAKIMRDSRLDSPTVVVLNDRNELDKQLFDTFSVSTLLPEDPIHISSREDLREQLSQRRSGGIYFATLQKFGLQGAKEERELQHPVLSERHNIVVISDEAHRSHYGFGDTNADGYAHHLRKALPNATMIAFTGTPIDEWDRNTREVFGGEIDVYDMNRAVADGAVVPVYFEPRLIPLERIQGITDDEIDDAAANILADIDDEDREKAQRSVAVLNTVYGSDQRLSTLAQDFVRHWEDRRENMRQFIGGPGKAMIVVQTRDIAANLYEKIIELRPDWHDDDDLKGKLKVIYSGAASDPSHLQKHVRNQSRMDAIKDRMKDAGDELEIAIVQGMMLTGFDAPPLHTLYLDRPLKSALLMQTLARVNRKFRQKESGLLVAYAPLIDNLQAAIAEFTKSSSGEDEKVIGQNIEEALVIVREFVDKLNALAGEEWRELEAAGQQRKARLQLLAKLRDPQTVDENGRYPLAKEFNANAGKLARAWALASGSPNATDVRSDVRFYSDVRNQLIKMEAADRRANGEPLSDEILTLLSQLVVDSTASSQVIDVYDEVGRELPNLQELNIEALNLKSRDESETALLIDALRRDLLQESRNATGNNEVRAKQFSERIRELMNRYTNQQLTSAEVIAELIELSKEIVAESNRGEQFSPPLSNDELAFYDVMATNGSAGEALEDDVLAQIARELVAALRRDAKTDWTVRDDVRAKLRRSIKTLLRKHKYPPEQRNEAVVLVLEQMERFAPRWSEAA</sequence>
<reference evidence="13 14" key="1">
    <citation type="submission" date="2016-10" db="EMBL/GenBank/DDBJ databases">
        <authorList>
            <person name="de Groot N.N."/>
        </authorList>
    </citation>
    <scope>NUCLEOTIDE SEQUENCE [LARGE SCALE GENOMIC DNA]</scope>
    <source>
        <strain evidence="13 14">DSM 45434</strain>
    </source>
</reference>
<comment type="catalytic activity">
    <reaction evidence="1 11">
        <text>Endonucleolytic cleavage of DNA to give random double-stranded fragments with terminal 5'-phosphates, ATP is simultaneously hydrolyzed.</text>
        <dbReference type="EC" id="3.1.21.3"/>
    </reaction>
</comment>
<keyword evidence="4" id="KW-0540">Nuclease</keyword>
<keyword evidence="10 11" id="KW-0238">DNA-binding</keyword>
<dbReference type="Pfam" id="PF18766">
    <property type="entry name" value="SWI2_SNF2"/>
    <property type="match status" value="1"/>
</dbReference>
<dbReference type="SMART" id="SM00487">
    <property type="entry name" value="DEXDc"/>
    <property type="match status" value="1"/>
</dbReference>
<keyword evidence="7" id="KW-0255">Endonuclease</keyword>
<dbReference type="GO" id="GO:0005524">
    <property type="term" value="F:ATP binding"/>
    <property type="evidence" value="ECO:0007669"/>
    <property type="project" value="UniProtKB-KW"/>
</dbReference>
<dbReference type="InterPro" id="IPR007409">
    <property type="entry name" value="Restrct_endonuc_type1_HsdR_N"/>
</dbReference>
<evidence type="ECO:0000256" key="6">
    <source>
        <dbReference type="ARBA" id="ARBA00022747"/>
    </source>
</evidence>
<dbReference type="OrthoDB" id="9758243at2"/>
<dbReference type="PANTHER" id="PTHR30195:SF15">
    <property type="entry name" value="TYPE I RESTRICTION ENZYME HINDI ENDONUCLEASE SUBUNIT"/>
    <property type="match status" value="1"/>
</dbReference>
<dbReference type="EMBL" id="LT629765">
    <property type="protein sequence ID" value="SDS80255.1"/>
    <property type="molecule type" value="Genomic_DNA"/>
</dbReference>
<evidence type="ECO:0000256" key="3">
    <source>
        <dbReference type="ARBA" id="ARBA00011296"/>
    </source>
</evidence>
<dbReference type="InterPro" id="IPR055180">
    <property type="entry name" value="HsdR_RecA-like_helicase_dom_2"/>
</dbReference>
<evidence type="ECO:0000256" key="4">
    <source>
        <dbReference type="ARBA" id="ARBA00022722"/>
    </source>
</evidence>
<dbReference type="eggNOG" id="COG0610">
    <property type="taxonomic scope" value="Bacteria"/>
</dbReference>
<dbReference type="Pfam" id="PF04313">
    <property type="entry name" value="HSDR_N"/>
    <property type="match status" value="1"/>
</dbReference>
<dbReference type="CDD" id="cd18030">
    <property type="entry name" value="DEXHc_RE_I_HsdR"/>
    <property type="match status" value="1"/>
</dbReference>
<evidence type="ECO:0000256" key="7">
    <source>
        <dbReference type="ARBA" id="ARBA00022759"/>
    </source>
</evidence>
<keyword evidence="6 11" id="KW-0680">Restriction system</keyword>
<dbReference type="CDD" id="cd22332">
    <property type="entry name" value="HsdR_N"/>
    <property type="match status" value="1"/>
</dbReference>
<dbReference type="GO" id="GO:0003677">
    <property type="term" value="F:DNA binding"/>
    <property type="evidence" value="ECO:0007669"/>
    <property type="project" value="UniProtKB-KW"/>
</dbReference>
<gene>
    <name evidence="13" type="ORF">SAMN04488539_2426</name>
</gene>
<dbReference type="STRING" id="1203190.GCA_000312345_02026"/>
<keyword evidence="8 11" id="KW-0378">Hydrolase</keyword>
<dbReference type="InterPro" id="IPR027417">
    <property type="entry name" value="P-loop_NTPase"/>
</dbReference>
<evidence type="ECO:0000256" key="10">
    <source>
        <dbReference type="ARBA" id="ARBA00023125"/>
    </source>
</evidence>
<dbReference type="PROSITE" id="PS51192">
    <property type="entry name" value="HELICASE_ATP_BIND_1"/>
    <property type="match status" value="1"/>
</dbReference>
<evidence type="ECO:0000256" key="8">
    <source>
        <dbReference type="ARBA" id="ARBA00022801"/>
    </source>
</evidence>
<evidence type="ECO:0000256" key="11">
    <source>
        <dbReference type="RuleBase" id="RU364115"/>
    </source>
</evidence>
<dbReference type="PANTHER" id="PTHR30195">
    <property type="entry name" value="TYPE I SITE-SPECIFIC DEOXYRIBONUCLEASE PROTEIN SUBUNIT M AND R"/>
    <property type="match status" value="1"/>
</dbReference>
<dbReference type="Gene3D" id="3.90.1570.50">
    <property type="match status" value="1"/>
</dbReference>
<comment type="subunit">
    <text evidence="3 11">The type I restriction/modification system is composed of three polypeptides R, M and S.</text>
</comment>
<evidence type="ECO:0000256" key="2">
    <source>
        <dbReference type="ARBA" id="ARBA00008598"/>
    </source>
</evidence>
<keyword evidence="9 11" id="KW-0067">ATP-binding</keyword>
<dbReference type="SUPFAM" id="SSF52540">
    <property type="entry name" value="P-loop containing nucleoside triphosphate hydrolases"/>
    <property type="match status" value="2"/>
</dbReference>
<dbReference type="InterPro" id="IPR014001">
    <property type="entry name" value="Helicase_ATP-bd"/>
</dbReference>
<feature type="domain" description="Helicase ATP-binding" evidence="12">
    <location>
        <begin position="289"/>
        <end position="468"/>
    </location>
</feature>
<dbReference type="REBASE" id="162976">
    <property type="entry name" value="Cti45434ORF2429P"/>
</dbReference>
<organism evidence="13 14">
    <name type="scientific">Corynebacterium timonense</name>
    <dbReference type="NCBI Taxonomy" id="441500"/>
    <lineage>
        <taxon>Bacteria</taxon>
        <taxon>Bacillati</taxon>
        <taxon>Actinomycetota</taxon>
        <taxon>Actinomycetes</taxon>
        <taxon>Mycobacteriales</taxon>
        <taxon>Corynebacteriaceae</taxon>
        <taxon>Corynebacterium</taxon>
    </lineage>
</organism>
<dbReference type="Pfam" id="PF11867">
    <property type="entry name" value="T1RH-like_C"/>
    <property type="match status" value="1"/>
</dbReference>
<dbReference type="InterPro" id="IPR021810">
    <property type="entry name" value="T1RH-like_C"/>
</dbReference>
<evidence type="ECO:0000256" key="5">
    <source>
        <dbReference type="ARBA" id="ARBA00022741"/>
    </source>
</evidence>
<dbReference type="NCBIfam" id="TIGR00348">
    <property type="entry name" value="hsdR"/>
    <property type="match status" value="1"/>
</dbReference>
<proteinExistence type="inferred from homology"/>